<protein>
    <submittedName>
        <fullName evidence="1">Uncharacterized protein</fullName>
    </submittedName>
</protein>
<organism evidence="1">
    <name type="scientific">hydrothermal vent metagenome</name>
    <dbReference type="NCBI Taxonomy" id="652676"/>
    <lineage>
        <taxon>unclassified sequences</taxon>
        <taxon>metagenomes</taxon>
        <taxon>ecological metagenomes</taxon>
    </lineage>
</organism>
<dbReference type="EMBL" id="UOFO01000022">
    <property type="protein sequence ID" value="VAW83713.1"/>
    <property type="molecule type" value="Genomic_DNA"/>
</dbReference>
<reference evidence="1" key="1">
    <citation type="submission" date="2018-06" db="EMBL/GenBank/DDBJ databases">
        <authorList>
            <person name="Zhirakovskaya E."/>
        </authorList>
    </citation>
    <scope>NUCLEOTIDE SEQUENCE</scope>
</reference>
<gene>
    <name evidence="1" type="ORF">MNBD_GAMMA16-1218</name>
</gene>
<accession>A0A3B0Z6A0</accession>
<evidence type="ECO:0000313" key="1">
    <source>
        <dbReference type="EMBL" id="VAW83713.1"/>
    </source>
</evidence>
<sequence>MAFQGKYFVNRYGADQPKNVDFFVKYKSAYYWLANNNNRNGPNAYWNKESFKLLYHLYQMTVLDVTRAPVLPISIAK</sequence>
<name>A0A3B0Z6A0_9ZZZZ</name>
<dbReference type="AlphaFoldDB" id="A0A3B0Z6A0"/>
<proteinExistence type="predicted"/>